<evidence type="ECO:0000259" key="1">
    <source>
        <dbReference type="Pfam" id="PF13474"/>
    </source>
</evidence>
<dbReference type="RefSeq" id="WP_090382433.1">
    <property type="nucleotide sequence ID" value="NZ_FNLC01000002.1"/>
</dbReference>
<proteinExistence type="predicted"/>
<dbReference type="Proteomes" id="UP000198848">
    <property type="component" value="Unassembled WGS sequence"/>
</dbReference>
<dbReference type="Gene3D" id="3.10.450.50">
    <property type="match status" value="1"/>
</dbReference>
<feature type="domain" description="SnoaL-like" evidence="1">
    <location>
        <begin position="6"/>
        <end position="126"/>
    </location>
</feature>
<protein>
    <submittedName>
        <fullName evidence="2">SnoaL-like domain-containing protein</fullName>
    </submittedName>
</protein>
<dbReference type="AlphaFoldDB" id="A0A1H1GUI8"/>
<dbReference type="Pfam" id="PF13474">
    <property type="entry name" value="SnoaL_3"/>
    <property type="match status" value="1"/>
</dbReference>
<evidence type="ECO:0000313" key="3">
    <source>
        <dbReference type="Proteomes" id="UP000198848"/>
    </source>
</evidence>
<dbReference type="OrthoDB" id="224281at2157"/>
<sequence>MSEAAETVVREYYETLRRNDPLEPYFLEDESTVKFGISESAFGYDEVETALRSQQETTREWTVESENLQVSEHESFATFADEVRMAWTTDGGDEKSFDTRWSGTLVPAENDEMPAWLFASMHVSTAHEI</sequence>
<reference evidence="3" key="1">
    <citation type="submission" date="2016-10" db="EMBL/GenBank/DDBJ databases">
        <authorList>
            <person name="Varghese N."/>
            <person name="Submissions S."/>
        </authorList>
    </citation>
    <scope>NUCLEOTIDE SEQUENCE [LARGE SCALE GENOMIC DNA]</scope>
    <source>
        <strain evidence="3">DSM 24767</strain>
    </source>
</reference>
<dbReference type="InterPro" id="IPR032710">
    <property type="entry name" value="NTF2-like_dom_sf"/>
</dbReference>
<gene>
    <name evidence="2" type="ORF">SAMN04489842_2621</name>
</gene>
<dbReference type="InterPro" id="IPR037401">
    <property type="entry name" value="SnoaL-like"/>
</dbReference>
<organism evidence="2 3">
    <name type="scientific">Natronobacterium texcoconense</name>
    <dbReference type="NCBI Taxonomy" id="1095778"/>
    <lineage>
        <taxon>Archaea</taxon>
        <taxon>Methanobacteriati</taxon>
        <taxon>Methanobacteriota</taxon>
        <taxon>Stenosarchaea group</taxon>
        <taxon>Halobacteria</taxon>
        <taxon>Halobacteriales</taxon>
        <taxon>Natrialbaceae</taxon>
        <taxon>Natronobacterium</taxon>
    </lineage>
</organism>
<dbReference type="STRING" id="1095778.SAMN04489842_2621"/>
<name>A0A1H1GUI8_NATTX</name>
<accession>A0A1H1GUI8</accession>
<dbReference type="EMBL" id="FNLC01000002">
    <property type="protein sequence ID" value="SDR16882.1"/>
    <property type="molecule type" value="Genomic_DNA"/>
</dbReference>
<keyword evidence="3" id="KW-1185">Reference proteome</keyword>
<evidence type="ECO:0000313" key="2">
    <source>
        <dbReference type="EMBL" id="SDR16882.1"/>
    </source>
</evidence>
<dbReference type="SUPFAM" id="SSF54427">
    <property type="entry name" value="NTF2-like"/>
    <property type="match status" value="1"/>
</dbReference>